<accession>A0AA37PGR2</accession>
<evidence type="ECO:0000313" key="1">
    <source>
        <dbReference type="EMBL" id="GKT52013.1"/>
    </source>
</evidence>
<protein>
    <submittedName>
        <fullName evidence="1">Uncharacterized protein</fullName>
    </submittedName>
</protein>
<comment type="caution">
    <text evidence="1">The sequence shown here is derived from an EMBL/GenBank/DDBJ whole genome shotgun (WGS) entry which is preliminary data.</text>
</comment>
<proteinExistence type="predicted"/>
<evidence type="ECO:0000313" key="2">
    <source>
        <dbReference type="Proteomes" id="UP001055115"/>
    </source>
</evidence>
<keyword evidence="2" id="KW-1185">Reference proteome</keyword>
<dbReference type="Proteomes" id="UP001055115">
    <property type="component" value="Unassembled WGS sequence"/>
</dbReference>
<gene>
    <name evidence="1" type="ORF">ColSpa_12194</name>
</gene>
<name>A0AA37PGR2_9PEZI</name>
<dbReference type="GeneID" id="73332996"/>
<sequence>MRAVGDHMASNKARYATFASASKTSVWWTNGSDPRKICRVAWYPTQPAPAAVMLPSNIWEP</sequence>
<reference evidence="1 2" key="1">
    <citation type="submission" date="2022-03" db="EMBL/GenBank/DDBJ databases">
        <title>Genome data of Colletotrichum spp.</title>
        <authorList>
            <person name="Utami Y.D."/>
            <person name="Hiruma K."/>
        </authorList>
    </citation>
    <scope>NUCLEOTIDE SEQUENCE [LARGE SCALE GENOMIC DNA]</scope>
    <source>
        <strain evidence="1 2">MAFF 239500</strain>
    </source>
</reference>
<dbReference type="AlphaFoldDB" id="A0AA37PGR2"/>
<dbReference type="EMBL" id="BQXU01000059">
    <property type="protein sequence ID" value="GKT52013.1"/>
    <property type="molecule type" value="Genomic_DNA"/>
</dbReference>
<dbReference type="RefSeq" id="XP_049134363.1">
    <property type="nucleotide sequence ID" value="XM_049278406.1"/>
</dbReference>
<organism evidence="1 2">
    <name type="scientific">Colletotrichum spaethianum</name>
    <dbReference type="NCBI Taxonomy" id="700344"/>
    <lineage>
        <taxon>Eukaryota</taxon>
        <taxon>Fungi</taxon>
        <taxon>Dikarya</taxon>
        <taxon>Ascomycota</taxon>
        <taxon>Pezizomycotina</taxon>
        <taxon>Sordariomycetes</taxon>
        <taxon>Hypocreomycetidae</taxon>
        <taxon>Glomerellales</taxon>
        <taxon>Glomerellaceae</taxon>
        <taxon>Colletotrichum</taxon>
        <taxon>Colletotrichum spaethianum species complex</taxon>
    </lineage>
</organism>